<accession>A0A7C9HA50</accession>
<dbReference type="AlphaFoldDB" id="A0A7C9HA50"/>
<sequence>MWALVVTVCLSGGDTAECRTWTSQPMPDRDQCSAMMAEIAGPVDSVEPLHVGARCVFGEYA</sequence>
<comment type="caution">
    <text evidence="1">The sequence shown here is derived from an EMBL/GenBank/DDBJ whole genome shotgun (WGS) entry which is preliminary data.</text>
</comment>
<evidence type="ECO:0000313" key="2">
    <source>
        <dbReference type="Proteomes" id="UP000483078"/>
    </source>
</evidence>
<organism evidence="1 2">
    <name type="scientific">Sediminimonas qiaohouensis</name>
    <dbReference type="NCBI Taxonomy" id="552061"/>
    <lineage>
        <taxon>Bacteria</taxon>
        <taxon>Pseudomonadati</taxon>
        <taxon>Pseudomonadota</taxon>
        <taxon>Alphaproteobacteria</taxon>
        <taxon>Rhodobacterales</taxon>
        <taxon>Roseobacteraceae</taxon>
        <taxon>Sediminimonas</taxon>
    </lineage>
</organism>
<gene>
    <name evidence="1" type="ORF">FH759_04740</name>
</gene>
<evidence type="ECO:0000313" key="1">
    <source>
        <dbReference type="EMBL" id="MTJ03991.1"/>
    </source>
</evidence>
<protein>
    <submittedName>
        <fullName evidence="1">Uncharacterized protein</fullName>
    </submittedName>
</protein>
<dbReference type="EMBL" id="VENJ01000006">
    <property type="protein sequence ID" value="MTJ03991.1"/>
    <property type="molecule type" value="Genomic_DNA"/>
</dbReference>
<dbReference type="Proteomes" id="UP000483078">
    <property type="component" value="Unassembled WGS sequence"/>
</dbReference>
<proteinExistence type="predicted"/>
<name>A0A7C9HA50_9RHOB</name>
<reference evidence="1 2" key="1">
    <citation type="submission" date="2019-06" db="EMBL/GenBank/DDBJ databases">
        <title>Enrichment of Autotrophic Halophilic Microorganisms from Red Sea Brine Pool Using Microbial Electrosynthesis System.</title>
        <authorList>
            <person name="Alqahtani M.F."/>
            <person name="Bajracharya S."/>
            <person name="Katuri K.P."/>
            <person name="Ali M."/>
            <person name="Saikaly P.E."/>
        </authorList>
    </citation>
    <scope>NUCLEOTIDE SEQUENCE [LARGE SCALE GENOMIC DNA]</scope>
    <source>
        <strain evidence="1">MES6</strain>
    </source>
</reference>
<dbReference type="RefSeq" id="WP_273248571.1">
    <property type="nucleotide sequence ID" value="NZ_VENJ01000006.1"/>
</dbReference>